<dbReference type="InterPro" id="IPR015915">
    <property type="entry name" value="Kelch-typ_b-propeller"/>
</dbReference>
<organism evidence="3 4">
    <name type="scientific">Thecamonas trahens ATCC 50062</name>
    <dbReference type="NCBI Taxonomy" id="461836"/>
    <lineage>
        <taxon>Eukaryota</taxon>
        <taxon>Apusozoa</taxon>
        <taxon>Apusomonadida</taxon>
        <taxon>Apusomonadidae</taxon>
        <taxon>Thecamonas</taxon>
    </lineage>
</organism>
<evidence type="ECO:0000313" key="4">
    <source>
        <dbReference type="Proteomes" id="UP000054408"/>
    </source>
</evidence>
<dbReference type="SMART" id="SM00612">
    <property type="entry name" value="Kelch"/>
    <property type="match status" value="3"/>
</dbReference>
<dbReference type="Pfam" id="PF01344">
    <property type="entry name" value="Kelch_1"/>
    <property type="match status" value="1"/>
</dbReference>
<dbReference type="PANTHER" id="PTHR46260:SF3">
    <property type="entry name" value="RING-TYPE DOMAIN-CONTAINING PROTEIN"/>
    <property type="match status" value="1"/>
</dbReference>
<dbReference type="EMBL" id="GL349461">
    <property type="protein sequence ID" value="KNC50335.1"/>
    <property type="molecule type" value="Genomic_DNA"/>
</dbReference>
<dbReference type="PANTHER" id="PTHR46260">
    <property type="entry name" value="RING-TYPE DOMAIN-CONTAINING PROTEIN"/>
    <property type="match status" value="1"/>
</dbReference>
<dbReference type="InterPro" id="IPR006652">
    <property type="entry name" value="Kelch_1"/>
</dbReference>
<dbReference type="InterPro" id="IPR051746">
    <property type="entry name" value="Kelch_domain_containing_8"/>
</dbReference>
<evidence type="ECO:0000256" key="1">
    <source>
        <dbReference type="ARBA" id="ARBA00022441"/>
    </source>
</evidence>
<name>A0A0L0DDN7_THETB</name>
<keyword evidence="2" id="KW-0677">Repeat</keyword>
<accession>A0A0L0DDN7</accession>
<dbReference type="RefSeq" id="XP_013756881.1">
    <property type="nucleotide sequence ID" value="XM_013901427.1"/>
</dbReference>
<evidence type="ECO:0000256" key="2">
    <source>
        <dbReference type="ARBA" id="ARBA00022737"/>
    </source>
</evidence>
<keyword evidence="1" id="KW-0880">Kelch repeat</keyword>
<dbReference type="AlphaFoldDB" id="A0A0L0DDN7"/>
<proteinExistence type="predicted"/>
<keyword evidence="4" id="KW-1185">Reference proteome</keyword>
<dbReference type="OrthoDB" id="45365at2759"/>
<protein>
    <submittedName>
        <fullName evidence="3">Uncharacterized protein</fullName>
    </submittedName>
</protein>
<dbReference type="Gene3D" id="2.120.10.80">
    <property type="entry name" value="Kelch-type beta propeller"/>
    <property type="match status" value="2"/>
</dbReference>
<dbReference type="Proteomes" id="UP000054408">
    <property type="component" value="Unassembled WGS sequence"/>
</dbReference>
<sequence>MLASVSVAVALPGVDARGTGWTRLPPLVHPRLLHASVAVAVGPAELEAAGHVMGKAAVRRMGDGAHLGSLPDLEVLDSIECLVNDGKAWSVLPQLKLPRPMYGLAVARWNKTAVLAAGGSGETGGSATGTRDVWLIDFARGTVEPAPPLPFAIFGVQMTAGGDGDAGGVWLAGGWRNYNLCAQQLLRLNATAAAWQVFPHARYAHCFGGMGVHGKEVGKDTVFVFGGSADNAPALNTLEQFAASSSGWTVLQPLVYARDMMAAAQVGGALYAIGGRDPEMAFLDSVEVYHLDSGWAVDAALTLPVPLAGASAATSGRLVVVSGGVSAFNATHASGGAFRLDVA</sequence>
<gene>
    <name evidence="3" type="ORF">AMSG_06819</name>
</gene>
<dbReference type="STRING" id="461836.A0A0L0DDN7"/>
<dbReference type="SUPFAM" id="SSF117281">
    <property type="entry name" value="Kelch motif"/>
    <property type="match status" value="1"/>
</dbReference>
<dbReference type="GeneID" id="25565897"/>
<evidence type="ECO:0000313" key="3">
    <source>
        <dbReference type="EMBL" id="KNC50335.1"/>
    </source>
</evidence>
<reference evidence="3 4" key="1">
    <citation type="submission" date="2010-05" db="EMBL/GenBank/DDBJ databases">
        <title>The Genome Sequence of Thecamonas trahens ATCC 50062.</title>
        <authorList>
            <consortium name="The Broad Institute Genome Sequencing Platform"/>
            <person name="Russ C."/>
            <person name="Cuomo C."/>
            <person name="Shea T."/>
            <person name="Young S.K."/>
            <person name="Zeng Q."/>
            <person name="Koehrsen M."/>
            <person name="Haas B."/>
            <person name="Borodovsky M."/>
            <person name="Guigo R."/>
            <person name="Alvarado L."/>
            <person name="Berlin A."/>
            <person name="Bochicchio J."/>
            <person name="Borenstein D."/>
            <person name="Chapman S."/>
            <person name="Chen Z."/>
            <person name="Freedman E."/>
            <person name="Gellesch M."/>
            <person name="Goldberg J."/>
            <person name="Griggs A."/>
            <person name="Gujja S."/>
            <person name="Heilman E."/>
            <person name="Heiman D."/>
            <person name="Hepburn T."/>
            <person name="Howarth C."/>
            <person name="Jen D."/>
            <person name="Larson L."/>
            <person name="Mehta T."/>
            <person name="Park D."/>
            <person name="Pearson M."/>
            <person name="Roberts A."/>
            <person name="Saif S."/>
            <person name="Shenoy N."/>
            <person name="Sisk P."/>
            <person name="Stolte C."/>
            <person name="Sykes S."/>
            <person name="Thomson T."/>
            <person name="Walk T."/>
            <person name="White J."/>
            <person name="Yandava C."/>
            <person name="Burger G."/>
            <person name="Gray M.W."/>
            <person name="Holland P.W.H."/>
            <person name="King N."/>
            <person name="Lang F.B.F."/>
            <person name="Roger A.J."/>
            <person name="Ruiz-Trillo I."/>
            <person name="Lander E."/>
            <person name="Nusbaum C."/>
        </authorList>
    </citation>
    <scope>NUCLEOTIDE SEQUENCE [LARGE SCALE GENOMIC DNA]</scope>
    <source>
        <strain evidence="3 4">ATCC 50062</strain>
    </source>
</reference>